<dbReference type="EMBL" id="QRHA01000020">
    <property type="protein sequence ID" value="RDV23898.1"/>
    <property type="molecule type" value="Genomic_DNA"/>
</dbReference>
<gene>
    <name evidence="1" type="ORF">DXV75_16795</name>
</gene>
<evidence type="ECO:0000313" key="2">
    <source>
        <dbReference type="Proteomes" id="UP000256561"/>
    </source>
</evidence>
<accession>A0A3D8M2P7</accession>
<dbReference type="OrthoDB" id="9968300at2"/>
<protein>
    <recommendedName>
        <fullName evidence="3">DUF4304 domain-containing protein</fullName>
    </recommendedName>
</protein>
<dbReference type="Proteomes" id="UP000256561">
    <property type="component" value="Unassembled WGS sequence"/>
</dbReference>
<keyword evidence="2" id="KW-1185">Reference proteome</keyword>
<organism evidence="1 2">
    <name type="scientific">Alteromonas aestuariivivens</name>
    <dbReference type="NCBI Taxonomy" id="1938339"/>
    <lineage>
        <taxon>Bacteria</taxon>
        <taxon>Pseudomonadati</taxon>
        <taxon>Pseudomonadota</taxon>
        <taxon>Gammaproteobacteria</taxon>
        <taxon>Alteromonadales</taxon>
        <taxon>Alteromonadaceae</taxon>
        <taxon>Alteromonas/Salinimonas group</taxon>
        <taxon>Alteromonas</taxon>
    </lineage>
</organism>
<reference evidence="2" key="1">
    <citation type="submission" date="2018-08" db="EMBL/GenBank/DDBJ databases">
        <authorList>
            <person name="Zhang J."/>
            <person name="Du Z.-J."/>
        </authorList>
    </citation>
    <scope>NUCLEOTIDE SEQUENCE [LARGE SCALE GENOMIC DNA]</scope>
    <source>
        <strain evidence="2">KCTC 52655</strain>
    </source>
</reference>
<evidence type="ECO:0000313" key="1">
    <source>
        <dbReference type="EMBL" id="RDV23898.1"/>
    </source>
</evidence>
<proteinExistence type="predicted"/>
<name>A0A3D8M2P7_9ALTE</name>
<comment type="caution">
    <text evidence="1">The sequence shown here is derived from an EMBL/GenBank/DDBJ whole genome shotgun (WGS) entry which is preliminary data.</text>
</comment>
<evidence type="ECO:0008006" key="3">
    <source>
        <dbReference type="Google" id="ProtNLM"/>
    </source>
</evidence>
<dbReference type="RefSeq" id="WP_115594583.1">
    <property type="nucleotide sequence ID" value="NZ_QRHA01000020.1"/>
</dbReference>
<dbReference type="AlphaFoldDB" id="A0A3D8M2P7"/>
<sequence length="199" mass="22531">MKSKLIKEMKQNGYIETSSDGSMFRLLKPSENDFSLGFLIGKAGKENLISIQWGVVHTPMWELQQEVENLKELNLQFLLFSNSVHLGFKANINETSLEAKAVLMSLQSRIEFMESQENIILEDTSNSLASFITPTVFSYDKHLLNEGMAHYYGLLFKHLRSGISVQEINLHIKTLLASGISERSPPIYKMHLLSSYVGS</sequence>